<dbReference type="Proteomes" id="UP000184520">
    <property type="component" value="Unassembled WGS sequence"/>
</dbReference>
<dbReference type="NCBIfam" id="TIGR02532">
    <property type="entry name" value="IV_pilin_GFxxxE"/>
    <property type="match status" value="1"/>
</dbReference>
<gene>
    <name evidence="2" type="ORF">SAMN05216361_4198</name>
</gene>
<reference evidence="3" key="1">
    <citation type="submission" date="2016-11" db="EMBL/GenBank/DDBJ databases">
        <authorList>
            <person name="Varghese N."/>
            <person name="Submissions S."/>
        </authorList>
    </citation>
    <scope>NUCLEOTIDE SEQUENCE [LARGE SCALE GENOMIC DNA]</scope>
    <source>
        <strain evidence="3">CGMCC 1.8995</strain>
    </source>
</reference>
<dbReference type="AlphaFoldDB" id="A0A1M5RQS6"/>
<dbReference type="Pfam" id="PF07963">
    <property type="entry name" value="N_methyl"/>
    <property type="match status" value="1"/>
</dbReference>
<evidence type="ECO:0000313" key="2">
    <source>
        <dbReference type="EMBL" id="SHH28632.1"/>
    </source>
</evidence>
<dbReference type="RefSeq" id="WP_073325134.1">
    <property type="nucleotide sequence ID" value="NZ_FQWD01000008.1"/>
</dbReference>
<feature type="transmembrane region" description="Helical" evidence="1">
    <location>
        <begin position="12"/>
        <end position="34"/>
    </location>
</feature>
<keyword evidence="1" id="KW-0812">Transmembrane</keyword>
<keyword evidence="1" id="KW-1133">Transmembrane helix</keyword>
<dbReference type="Gene3D" id="3.30.700.10">
    <property type="entry name" value="Glycoprotein, Type 4 Pilin"/>
    <property type="match status" value="1"/>
</dbReference>
<accession>A0A1M5RQS6</accession>
<dbReference type="InterPro" id="IPR045584">
    <property type="entry name" value="Pilin-like"/>
</dbReference>
<dbReference type="EMBL" id="FQWD01000008">
    <property type="protein sequence ID" value="SHH28632.1"/>
    <property type="molecule type" value="Genomic_DNA"/>
</dbReference>
<organism evidence="2 3">
    <name type="scientific">Marisediminitalea aggregata</name>
    <dbReference type="NCBI Taxonomy" id="634436"/>
    <lineage>
        <taxon>Bacteria</taxon>
        <taxon>Pseudomonadati</taxon>
        <taxon>Pseudomonadota</taxon>
        <taxon>Gammaproteobacteria</taxon>
        <taxon>Alteromonadales</taxon>
        <taxon>Alteromonadaceae</taxon>
        <taxon>Marisediminitalea</taxon>
    </lineage>
</organism>
<evidence type="ECO:0000313" key="3">
    <source>
        <dbReference type="Proteomes" id="UP000184520"/>
    </source>
</evidence>
<dbReference type="SUPFAM" id="SSF54523">
    <property type="entry name" value="Pili subunits"/>
    <property type="match status" value="1"/>
</dbReference>
<proteinExistence type="predicted"/>
<dbReference type="InterPro" id="IPR012902">
    <property type="entry name" value="N_methyl_site"/>
</dbReference>
<sequence length="171" mass="18285">MQQRAVQQGFTLIELIIVIVILGILAVVAAPRFIDFGSDARVASINAIASQMKSTVSLAQAKAIVSGLRPVSTNPNGGQTAYVVDFGFGTSEVDFRNLCPESQAEFGNQLEMLDFMQNGLNGDISTRVDNQYTLIGYTVPSSGVPTNQGCYVIYDSFGTPDCTITVVTDDC</sequence>
<dbReference type="STRING" id="634436.SAMN05216361_4198"/>
<name>A0A1M5RQS6_9ALTE</name>
<dbReference type="PROSITE" id="PS00409">
    <property type="entry name" value="PROKAR_NTER_METHYL"/>
    <property type="match status" value="1"/>
</dbReference>
<keyword evidence="1" id="KW-0472">Membrane</keyword>
<keyword evidence="3" id="KW-1185">Reference proteome</keyword>
<protein>
    <submittedName>
        <fullName evidence="2">MSHA pilin protein MshA</fullName>
    </submittedName>
</protein>
<evidence type="ECO:0000256" key="1">
    <source>
        <dbReference type="SAM" id="Phobius"/>
    </source>
</evidence>
<dbReference type="OrthoDB" id="5874092at2"/>